<feature type="compositionally biased region" description="Basic residues" evidence="1">
    <location>
        <begin position="37"/>
        <end position="53"/>
    </location>
</feature>
<feature type="region of interest" description="Disordered" evidence="1">
    <location>
        <begin position="37"/>
        <end position="57"/>
    </location>
</feature>
<evidence type="ECO:0000256" key="1">
    <source>
        <dbReference type="SAM" id="MobiDB-lite"/>
    </source>
</evidence>
<name>F2TZV4_SALR5</name>
<evidence type="ECO:0000313" key="2">
    <source>
        <dbReference type="EMBL" id="EGD80682.1"/>
    </source>
</evidence>
<dbReference type="Proteomes" id="UP000007799">
    <property type="component" value="Unassembled WGS sequence"/>
</dbReference>
<dbReference type="KEGG" id="sre:PTSG_01272"/>
<protein>
    <submittedName>
        <fullName evidence="2">Uncharacterized protein</fullName>
    </submittedName>
</protein>
<evidence type="ECO:0000313" key="3">
    <source>
        <dbReference type="Proteomes" id="UP000007799"/>
    </source>
</evidence>
<keyword evidence="3" id="KW-1185">Reference proteome</keyword>
<proteinExistence type="predicted"/>
<dbReference type="EMBL" id="GL832958">
    <property type="protein sequence ID" value="EGD80682.1"/>
    <property type="molecule type" value="Genomic_DNA"/>
</dbReference>
<sequence>MSKQLAVRSLDLLGRVQTQTATKKDVVNTRLGTLQLRKTKKKKQRRKELKRRVDHQQVAYEETQARLAQLKDELAGKKKSNNKATTKGARQKKARGKGSSQGGAAARNIESVKKALRALEARASRGAPKKAEPGINWDDYSVFKGLDMSQGILPYLKP</sequence>
<organism evidence="3">
    <name type="scientific">Salpingoeca rosetta (strain ATCC 50818 / BSB-021)</name>
    <dbReference type="NCBI Taxonomy" id="946362"/>
    <lineage>
        <taxon>Eukaryota</taxon>
        <taxon>Choanoflagellata</taxon>
        <taxon>Craspedida</taxon>
        <taxon>Salpingoecidae</taxon>
        <taxon>Salpingoeca</taxon>
    </lineage>
</organism>
<reference evidence="2" key="1">
    <citation type="submission" date="2009-08" db="EMBL/GenBank/DDBJ databases">
        <title>Annotation of Salpingoeca rosetta.</title>
        <authorList>
            <consortium name="The Broad Institute Genome Sequencing Platform"/>
            <person name="Russ C."/>
            <person name="Cuomo C."/>
            <person name="Burger G."/>
            <person name="Gray M.W."/>
            <person name="Holland P.W.H."/>
            <person name="King N."/>
            <person name="Lang F.B.F."/>
            <person name="Roger A.J."/>
            <person name="Ruiz-Trillo I."/>
            <person name="Young S.K."/>
            <person name="Zeng Q."/>
            <person name="Gargeya S."/>
            <person name="Alvarado L."/>
            <person name="Berlin A."/>
            <person name="Chapman S.B."/>
            <person name="Chen Z."/>
            <person name="Freedman E."/>
            <person name="Gellesch M."/>
            <person name="Goldberg J."/>
            <person name="Griggs A."/>
            <person name="Gujja S."/>
            <person name="Heilman E."/>
            <person name="Heiman D."/>
            <person name="Howarth C."/>
            <person name="Mehta T."/>
            <person name="Neiman D."/>
            <person name="Pearson M."/>
            <person name="Roberts A."/>
            <person name="Saif S."/>
            <person name="Shea T."/>
            <person name="Shenoy N."/>
            <person name="Sisk P."/>
            <person name="Stolte C."/>
            <person name="Sykes S."/>
            <person name="White J."/>
            <person name="Yandava C."/>
            <person name="Haas B."/>
            <person name="Nusbaum C."/>
            <person name="Birren B."/>
        </authorList>
    </citation>
    <scope>NUCLEOTIDE SEQUENCE [LARGE SCALE GENOMIC DNA]</scope>
    <source>
        <strain evidence="2">ATCC 50818</strain>
    </source>
</reference>
<gene>
    <name evidence="2" type="ORF">PTSG_01272</name>
</gene>
<feature type="region of interest" description="Disordered" evidence="1">
    <location>
        <begin position="71"/>
        <end position="109"/>
    </location>
</feature>
<dbReference type="InParanoid" id="F2TZV4"/>
<accession>F2TZV4</accession>
<dbReference type="AlphaFoldDB" id="F2TZV4"/>
<dbReference type="GeneID" id="16077838"/>
<dbReference type="RefSeq" id="XP_004997243.1">
    <property type="nucleotide sequence ID" value="XM_004997186.1"/>
</dbReference>